<dbReference type="Proteomes" id="UP000324222">
    <property type="component" value="Unassembled WGS sequence"/>
</dbReference>
<sequence>MCHQLRDMAQKPICALKGLRAEMRNFLETVVLCIVPLSPHGGVILEALGSTWVVAAFVQGSV</sequence>
<protein>
    <submittedName>
        <fullName evidence="1">Uncharacterized protein</fullName>
    </submittedName>
</protein>
<gene>
    <name evidence="1" type="ORF">E2C01_017563</name>
</gene>
<comment type="caution">
    <text evidence="1">The sequence shown here is derived from an EMBL/GenBank/DDBJ whole genome shotgun (WGS) entry which is preliminary data.</text>
</comment>
<dbReference type="EMBL" id="VSRR010001334">
    <property type="protein sequence ID" value="MPC24482.1"/>
    <property type="molecule type" value="Genomic_DNA"/>
</dbReference>
<keyword evidence="2" id="KW-1185">Reference proteome</keyword>
<reference evidence="1 2" key="1">
    <citation type="submission" date="2019-05" db="EMBL/GenBank/DDBJ databases">
        <title>Another draft genome of Portunus trituberculatus and its Hox gene families provides insights of decapod evolution.</title>
        <authorList>
            <person name="Jeong J.-H."/>
            <person name="Song I."/>
            <person name="Kim S."/>
            <person name="Choi T."/>
            <person name="Kim D."/>
            <person name="Ryu S."/>
            <person name="Kim W."/>
        </authorList>
    </citation>
    <scope>NUCLEOTIDE SEQUENCE [LARGE SCALE GENOMIC DNA]</scope>
    <source>
        <tissue evidence="1">Muscle</tissue>
    </source>
</reference>
<accession>A0A5B7DS36</accession>
<name>A0A5B7DS36_PORTR</name>
<evidence type="ECO:0000313" key="2">
    <source>
        <dbReference type="Proteomes" id="UP000324222"/>
    </source>
</evidence>
<evidence type="ECO:0000313" key="1">
    <source>
        <dbReference type="EMBL" id="MPC24482.1"/>
    </source>
</evidence>
<organism evidence="1 2">
    <name type="scientific">Portunus trituberculatus</name>
    <name type="common">Swimming crab</name>
    <name type="synonym">Neptunus trituberculatus</name>
    <dbReference type="NCBI Taxonomy" id="210409"/>
    <lineage>
        <taxon>Eukaryota</taxon>
        <taxon>Metazoa</taxon>
        <taxon>Ecdysozoa</taxon>
        <taxon>Arthropoda</taxon>
        <taxon>Crustacea</taxon>
        <taxon>Multicrustacea</taxon>
        <taxon>Malacostraca</taxon>
        <taxon>Eumalacostraca</taxon>
        <taxon>Eucarida</taxon>
        <taxon>Decapoda</taxon>
        <taxon>Pleocyemata</taxon>
        <taxon>Brachyura</taxon>
        <taxon>Eubrachyura</taxon>
        <taxon>Portunoidea</taxon>
        <taxon>Portunidae</taxon>
        <taxon>Portuninae</taxon>
        <taxon>Portunus</taxon>
    </lineage>
</organism>
<proteinExistence type="predicted"/>
<dbReference type="AlphaFoldDB" id="A0A5B7DS36"/>